<name>A0ABU0YKJ2_9PROT</name>
<keyword evidence="2" id="KW-1003">Cell membrane</keyword>
<evidence type="ECO:0000256" key="2">
    <source>
        <dbReference type="ARBA" id="ARBA00022475"/>
    </source>
</evidence>
<evidence type="ECO:0000313" key="7">
    <source>
        <dbReference type="EMBL" id="MDQ7248242.1"/>
    </source>
</evidence>
<feature type="transmembrane region" description="Helical" evidence="6">
    <location>
        <begin position="180"/>
        <end position="197"/>
    </location>
</feature>
<accession>A0ABU0YKJ2</accession>
<reference evidence="8" key="1">
    <citation type="submission" date="2023-08" db="EMBL/GenBank/DDBJ databases">
        <title>Rhodospirillaceae gen. nov., a novel taxon isolated from the Yangtze River Yuezi River estuary sludge.</title>
        <authorList>
            <person name="Ruan L."/>
        </authorList>
    </citation>
    <scope>NUCLEOTIDE SEQUENCE [LARGE SCALE GENOMIC DNA]</scope>
    <source>
        <strain evidence="8">R-7</strain>
    </source>
</reference>
<dbReference type="EMBL" id="JAUYVI010000003">
    <property type="protein sequence ID" value="MDQ7248242.1"/>
    <property type="molecule type" value="Genomic_DNA"/>
</dbReference>
<feature type="transmembrane region" description="Helical" evidence="6">
    <location>
        <begin position="147"/>
        <end position="168"/>
    </location>
</feature>
<comment type="subcellular location">
    <subcellularLocation>
        <location evidence="1">Cell membrane</location>
        <topology evidence="1">Multi-pass membrane protein</topology>
    </subcellularLocation>
</comment>
<evidence type="ECO:0000256" key="3">
    <source>
        <dbReference type="ARBA" id="ARBA00022692"/>
    </source>
</evidence>
<dbReference type="PANTHER" id="PTHR30086:SF20">
    <property type="entry name" value="ARGININE EXPORTER PROTEIN ARGO-RELATED"/>
    <property type="match status" value="1"/>
</dbReference>
<keyword evidence="8" id="KW-1185">Reference proteome</keyword>
<protein>
    <submittedName>
        <fullName evidence="7">LysE family transporter</fullName>
    </submittedName>
</protein>
<organism evidence="7 8">
    <name type="scientific">Dongia sedimenti</name>
    <dbReference type="NCBI Taxonomy" id="3064282"/>
    <lineage>
        <taxon>Bacteria</taxon>
        <taxon>Pseudomonadati</taxon>
        <taxon>Pseudomonadota</taxon>
        <taxon>Alphaproteobacteria</taxon>
        <taxon>Rhodospirillales</taxon>
        <taxon>Dongiaceae</taxon>
        <taxon>Dongia</taxon>
    </lineage>
</organism>
<keyword evidence="5 6" id="KW-0472">Membrane</keyword>
<sequence length="199" mass="20140">MDADALIALILAGLVLAGSPGPNTMSLAAAGAAFGAKQSIAYMIGLALGMLAVMAIVASGVVAMLLAVPGIAPVATIAALLYFAYLAWKIATAPPLSEAGPDRRAPSLADGLLLSLVNSKGYAAMLALFASHTLIAANLITDAALKIAVTLVIIVFVNVIWLNVGAGLARFFRSPRASRAINIAFAVLLLASAALLIPH</sequence>
<evidence type="ECO:0000256" key="4">
    <source>
        <dbReference type="ARBA" id="ARBA00022989"/>
    </source>
</evidence>
<comment type="caution">
    <text evidence="7">The sequence shown here is derived from an EMBL/GenBank/DDBJ whole genome shotgun (WGS) entry which is preliminary data.</text>
</comment>
<proteinExistence type="predicted"/>
<gene>
    <name evidence="7" type="ORF">Q8A70_11230</name>
</gene>
<feature type="transmembrane region" description="Helical" evidence="6">
    <location>
        <begin position="45"/>
        <end position="67"/>
    </location>
</feature>
<dbReference type="Pfam" id="PF01810">
    <property type="entry name" value="LysE"/>
    <property type="match status" value="1"/>
</dbReference>
<keyword evidence="4 6" id="KW-1133">Transmembrane helix</keyword>
<dbReference type="RefSeq" id="WP_379955692.1">
    <property type="nucleotide sequence ID" value="NZ_JAUYVI010000003.1"/>
</dbReference>
<evidence type="ECO:0000313" key="8">
    <source>
        <dbReference type="Proteomes" id="UP001230156"/>
    </source>
</evidence>
<keyword evidence="3 6" id="KW-0812">Transmembrane</keyword>
<dbReference type="InterPro" id="IPR001123">
    <property type="entry name" value="LeuE-type"/>
</dbReference>
<dbReference type="Proteomes" id="UP001230156">
    <property type="component" value="Unassembled WGS sequence"/>
</dbReference>
<dbReference type="PANTHER" id="PTHR30086">
    <property type="entry name" value="ARGININE EXPORTER PROTEIN ARGO"/>
    <property type="match status" value="1"/>
</dbReference>
<feature type="transmembrane region" description="Helical" evidence="6">
    <location>
        <begin position="74"/>
        <end position="91"/>
    </location>
</feature>
<evidence type="ECO:0000256" key="5">
    <source>
        <dbReference type="ARBA" id="ARBA00023136"/>
    </source>
</evidence>
<feature type="transmembrane region" description="Helical" evidence="6">
    <location>
        <begin position="122"/>
        <end position="140"/>
    </location>
</feature>
<evidence type="ECO:0000256" key="1">
    <source>
        <dbReference type="ARBA" id="ARBA00004651"/>
    </source>
</evidence>
<evidence type="ECO:0000256" key="6">
    <source>
        <dbReference type="SAM" id="Phobius"/>
    </source>
</evidence>